<dbReference type="Pfam" id="PF17051">
    <property type="entry name" value="COA2"/>
    <property type="match status" value="1"/>
</dbReference>
<keyword evidence="3" id="KW-1185">Reference proteome</keyword>
<dbReference type="OrthoDB" id="2284165at2759"/>
<reference evidence="2" key="1">
    <citation type="submission" date="2021-06" db="EMBL/GenBank/DDBJ databases">
        <authorList>
            <person name="Kallberg Y."/>
            <person name="Tangrot J."/>
            <person name="Rosling A."/>
        </authorList>
    </citation>
    <scope>NUCLEOTIDE SEQUENCE</scope>
    <source>
        <strain evidence="2">FL130A</strain>
    </source>
</reference>
<name>A0A9N8ZXX4_9GLOM</name>
<evidence type="ECO:0000256" key="1">
    <source>
        <dbReference type="SAM" id="MobiDB-lite"/>
    </source>
</evidence>
<feature type="compositionally biased region" description="Basic and acidic residues" evidence="1">
    <location>
        <begin position="50"/>
        <end position="72"/>
    </location>
</feature>
<dbReference type="AlphaFoldDB" id="A0A9N8ZXX4"/>
<evidence type="ECO:0000313" key="3">
    <source>
        <dbReference type="Proteomes" id="UP000789508"/>
    </source>
</evidence>
<sequence>MRQITAVQKSKLTTSLFTSVALFAVFTVAAQGLLPCPAIDDAQRRASLEERSRLRRRLQEQDDLKRDVDDKSGSSGQKGNKDKKVTVVVLPRNNN</sequence>
<dbReference type="GO" id="GO:0005739">
    <property type="term" value="C:mitochondrion"/>
    <property type="evidence" value="ECO:0007669"/>
    <property type="project" value="GOC"/>
</dbReference>
<gene>
    <name evidence="2" type="ORF">ALEPTO_LOCUS4025</name>
</gene>
<dbReference type="Proteomes" id="UP000789508">
    <property type="component" value="Unassembled WGS sequence"/>
</dbReference>
<protein>
    <submittedName>
        <fullName evidence="2">7684_t:CDS:1</fullName>
    </submittedName>
</protein>
<organism evidence="2 3">
    <name type="scientific">Ambispora leptoticha</name>
    <dbReference type="NCBI Taxonomy" id="144679"/>
    <lineage>
        <taxon>Eukaryota</taxon>
        <taxon>Fungi</taxon>
        <taxon>Fungi incertae sedis</taxon>
        <taxon>Mucoromycota</taxon>
        <taxon>Glomeromycotina</taxon>
        <taxon>Glomeromycetes</taxon>
        <taxon>Archaeosporales</taxon>
        <taxon>Ambisporaceae</taxon>
        <taxon>Ambispora</taxon>
    </lineage>
</organism>
<feature type="region of interest" description="Disordered" evidence="1">
    <location>
        <begin position="50"/>
        <end position="95"/>
    </location>
</feature>
<feature type="non-terminal residue" evidence="2">
    <location>
        <position position="95"/>
    </location>
</feature>
<dbReference type="InterPro" id="IPR031459">
    <property type="entry name" value="Coa2"/>
</dbReference>
<comment type="caution">
    <text evidence="2">The sequence shown here is derived from an EMBL/GenBank/DDBJ whole genome shotgun (WGS) entry which is preliminary data.</text>
</comment>
<dbReference type="EMBL" id="CAJVPS010000851">
    <property type="protein sequence ID" value="CAG8512066.1"/>
    <property type="molecule type" value="Genomic_DNA"/>
</dbReference>
<proteinExistence type="predicted"/>
<dbReference type="GO" id="GO:0033617">
    <property type="term" value="P:mitochondrial respiratory chain complex IV assembly"/>
    <property type="evidence" value="ECO:0007669"/>
    <property type="project" value="InterPro"/>
</dbReference>
<accession>A0A9N8ZXX4</accession>
<evidence type="ECO:0000313" key="2">
    <source>
        <dbReference type="EMBL" id="CAG8512066.1"/>
    </source>
</evidence>